<gene>
    <name evidence="1" type="ORF">GGX14DRAFT_411884</name>
</gene>
<name>A0AAD6YW28_9AGAR</name>
<dbReference type="EMBL" id="JARJCW010000001">
    <property type="protein sequence ID" value="KAJ7230715.1"/>
    <property type="molecule type" value="Genomic_DNA"/>
</dbReference>
<keyword evidence="2" id="KW-1185">Reference proteome</keyword>
<proteinExistence type="predicted"/>
<organism evidence="1 2">
    <name type="scientific">Mycena pura</name>
    <dbReference type="NCBI Taxonomy" id="153505"/>
    <lineage>
        <taxon>Eukaryota</taxon>
        <taxon>Fungi</taxon>
        <taxon>Dikarya</taxon>
        <taxon>Basidiomycota</taxon>
        <taxon>Agaricomycotina</taxon>
        <taxon>Agaricomycetes</taxon>
        <taxon>Agaricomycetidae</taxon>
        <taxon>Agaricales</taxon>
        <taxon>Marasmiineae</taxon>
        <taxon>Mycenaceae</taxon>
        <taxon>Mycena</taxon>
    </lineage>
</organism>
<comment type="caution">
    <text evidence="1">The sequence shown here is derived from an EMBL/GenBank/DDBJ whole genome shotgun (WGS) entry which is preliminary data.</text>
</comment>
<dbReference type="InterPro" id="IPR027796">
    <property type="entry name" value="OTT_1508_deam-like"/>
</dbReference>
<dbReference type="Proteomes" id="UP001219525">
    <property type="component" value="Unassembled WGS sequence"/>
</dbReference>
<accession>A0AAD6YW28</accession>
<evidence type="ECO:0000313" key="2">
    <source>
        <dbReference type="Proteomes" id="UP001219525"/>
    </source>
</evidence>
<sequence length="469" mass="52329">MAPSLESYFYLSSSNHASGSEPIVLPRETEVAEKKDKRILGVASTLAFICVRDPQKEVYAVAIRFSGQSSVIFIAENHGVPPETKIFLETVVSELGQLARSQPSRMHSPDLRETSEERSIGTLILKHTFPKFFSSLTKRDSTWDARVASIRVYLAERPRELELFQIILDQIGVLYKSASLVNLKSNDALQMNRRLTDLYGDLSFFEGFIRRSDGRDELARLLVEIDRTSSRGLPAEFDSIIEDDLDLDLTENNTLQDGFSMTRFIFRIIAVNIHIRRLLRLAVSPSFTMFFTNNPIVKCCPAVQRSVVVDPSSLLGTMDDHEGLVTQYESSKTVTGPLHAELLIFSMLLQEYFSGEPASYPAIGVSELMCVGCHVIIAKAFPQVIKEHRGQMGNMKPFIVQGTHGKMYRPWVAPDLSLATSSLQFDLDSSVRIAADGYLRRALAQYIESRRLSDSSIGSGTSDRIEGGG</sequence>
<feature type="non-terminal residue" evidence="1">
    <location>
        <position position="1"/>
    </location>
</feature>
<reference evidence="1" key="1">
    <citation type="submission" date="2023-03" db="EMBL/GenBank/DDBJ databases">
        <title>Massive genome expansion in bonnet fungi (Mycena s.s.) driven by repeated elements and novel gene families across ecological guilds.</title>
        <authorList>
            <consortium name="Lawrence Berkeley National Laboratory"/>
            <person name="Harder C.B."/>
            <person name="Miyauchi S."/>
            <person name="Viragh M."/>
            <person name="Kuo A."/>
            <person name="Thoen E."/>
            <person name="Andreopoulos B."/>
            <person name="Lu D."/>
            <person name="Skrede I."/>
            <person name="Drula E."/>
            <person name="Henrissat B."/>
            <person name="Morin E."/>
            <person name="Kohler A."/>
            <person name="Barry K."/>
            <person name="LaButti K."/>
            <person name="Morin E."/>
            <person name="Salamov A."/>
            <person name="Lipzen A."/>
            <person name="Mereny Z."/>
            <person name="Hegedus B."/>
            <person name="Baldrian P."/>
            <person name="Stursova M."/>
            <person name="Weitz H."/>
            <person name="Taylor A."/>
            <person name="Grigoriev I.V."/>
            <person name="Nagy L.G."/>
            <person name="Martin F."/>
            <person name="Kauserud H."/>
        </authorList>
    </citation>
    <scope>NUCLEOTIDE SEQUENCE</scope>
    <source>
        <strain evidence="1">9144</strain>
    </source>
</reference>
<protein>
    <submittedName>
        <fullName evidence="1">Uncharacterized protein</fullName>
    </submittedName>
</protein>
<evidence type="ECO:0000313" key="1">
    <source>
        <dbReference type="EMBL" id="KAJ7230715.1"/>
    </source>
</evidence>
<dbReference type="AlphaFoldDB" id="A0AAD6YW28"/>
<dbReference type="Pfam" id="PF14441">
    <property type="entry name" value="OTT_1508_deam"/>
    <property type="match status" value="1"/>
</dbReference>